<organism evidence="5 6">
    <name type="scientific">Aureimonas endophytica</name>
    <dbReference type="NCBI Taxonomy" id="2027858"/>
    <lineage>
        <taxon>Bacteria</taxon>
        <taxon>Pseudomonadati</taxon>
        <taxon>Pseudomonadota</taxon>
        <taxon>Alphaproteobacteria</taxon>
        <taxon>Hyphomicrobiales</taxon>
        <taxon>Aurantimonadaceae</taxon>
        <taxon>Aureimonas</taxon>
    </lineage>
</organism>
<dbReference type="GO" id="GO:0000166">
    <property type="term" value="F:nucleotide binding"/>
    <property type="evidence" value="ECO:0007669"/>
    <property type="project" value="InterPro"/>
</dbReference>
<proteinExistence type="inferred from homology"/>
<reference evidence="5" key="2">
    <citation type="submission" date="2020-09" db="EMBL/GenBank/DDBJ databases">
        <authorList>
            <person name="Sun Q."/>
            <person name="Zhou Y."/>
        </authorList>
    </citation>
    <scope>NUCLEOTIDE SEQUENCE</scope>
    <source>
        <strain evidence="5">CGMCC 1.15367</strain>
    </source>
</reference>
<dbReference type="AlphaFoldDB" id="A0A917DZT8"/>
<dbReference type="RefSeq" id="WP_188906319.1">
    <property type="nucleotide sequence ID" value="NZ_BMIQ01000001.1"/>
</dbReference>
<evidence type="ECO:0000256" key="1">
    <source>
        <dbReference type="ARBA" id="ARBA00010928"/>
    </source>
</evidence>
<comment type="caution">
    <text evidence="5">The sequence shown here is derived from an EMBL/GenBank/DDBJ whole genome shotgun (WGS) entry which is preliminary data.</text>
</comment>
<keyword evidence="2" id="KW-0560">Oxidoreductase</keyword>
<evidence type="ECO:0000259" key="3">
    <source>
        <dbReference type="Pfam" id="PF01408"/>
    </source>
</evidence>
<protein>
    <submittedName>
        <fullName evidence="5">Oxidoreductase</fullName>
    </submittedName>
</protein>
<dbReference type="GO" id="GO:0016491">
    <property type="term" value="F:oxidoreductase activity"/>
    <property type="evidence" value="ECO:0007669"/>
    <property type="project" value="UniProtKB-KW"/>
</dbReference>
<dbReference type="InterPro" id="IPR055170">
    <property type="entry name" value="GFO_IDH_MocA-like_dom"/>
</dbReference>
<dbReference type="SUPFAM" id="SSF55347">
    <property type="entry name" value="Glyceraldehyde-3-phosphate dehydrogenase-like, C-terminal domain"/>
    <property type="match status" value="1"/>
</dbReference>
<gene>
    <name evidence="5" type="ORF">GCM10011390_01400</name>
</gene>
<dbReference type="Gene3D" id="3.30.360.10">
    <property type="entry name" value="Dihydrodipicolinate Reductase, domain 2"/>
    <property type="match status" value="1"/>
</dbReference>
<dbReference type="InterPro" id="IPR000683">
    <property type="entry name" value="Gfo/Idh/MocA-like_OxRdtase_N"/>
</dbReference>
<evidence type="ECO:0000259" key="4">
    <source>
        <dbReference type="Pfam" id="PF22725"/>
    </source>
</evidence>
<accession>A0A917DZT8</accession>
<feature type="domain" description="Gfo/Idh/MocA-like oxidoreductase N-terminal" evidence="3">
    <location>
        <begin position="7"/>
        <end position="120"/>
    </location>
</feature>
<dbReference type="Gene3D" id="3.40.50.720">
    <property type="entry name" value="NAD(P)-binding Rossmann-like Domain"/>
    <property type="match status" value="1"/>
</dbReference>
<dbReference type="InterPro" id="IPR036291">
    <property type="entry name" value="NAD(P)-bd_dom_sf"/>
</dbReference>
<sequence>MAEASIGWAIAGTGAIAQRFAADMRHAKRGRVVAIASRNADRARRLAGAIGPEVRAGGLDAILADPAVTAVYVAGRNEDHRAVALRALRVGKPVLVEKPFATRLAEAEEIAEAASGAGLFAMEAMWMRFTPGFRRLKALVDRGAVGEIRSIRADLSFRNDRIDTPPLLDLGVYPLSLVLALVGAPTSVVAAETADRRSASLVLSYPNALASFSCGFAAEGANELVVTGTDGVLTAASPFFCPSLLTLRRMSAASQPSEGLPSALPDRPRLPWLGSAKAMLRPLRARRFPIVFEGSGLQYQADHVAECLTEGRLESPVMPLAASLEALRLIEAAQRQLAS</sequence>
<dbReference type="Pfam" id="PF01408">
    <property type="entry name" value="GFO_IDH_MocA"/>
    <property type="match status" value="1"/>
</dbReference>
<reference evidence="5" key="1">
    <citation type="journal article" date="2014" name="Int. J. Syst. Evol. Microbiol.">
        <title>Complete genome sequence of Corynebacterium casei LMG S-19264T (=DSM 44701T), isolated from a smear-ripened cheese.</title>
        <authorList>
            <consortium name="US DOE Joint Genome Institute (JGI-PGF)"/>
            <person name="Walter F."/>
            <person name="Albersmeier A."/>
            <person name="Kalinowski J."/>
            <person name="Ruckert C."/>
        </authorList>
    </citation>
    <scope>NUCLEOTIDE SEQUENCE</scope>
    <source>
        <strain evidence="5">CGMCC 1.15367</strain>
    </source>
</reference>
<feature type="domain" description="GFO/IDH/MocA-like oxidoreductase" evidence="4">
    <location>
        <begin position="133"/>
        <end position="233"/>
    </location>
</feature>
<dbReference type="Proteomes" id="UP000644699">
    <property type="component" value="Unassembled WGS sequence"/>
</dbReference>
<dbReference type="SUPFAM" id="SSF51735">
    <property type="entry name" value="NAD(P)-binding Rossmann-fold domains"/>
    <property type="match status" value="1"/>
</dbReference>
<evidence type="ECO:0000256" key="2">
    <source>
        <dbReference type="ARBA" id="ARBA00023002"/>
    </source>
</evidence>
<dbReference type="EMBL" id="BMIQ01000001">
    <property type="protein sequence ID" value="GGD86498.1"/>
    <property type="molecule type" value="Genomic_DNA"/>
</dbReference>
<name>A0A917DZT8_9HYPH</name>
<dbReference type="PANTHER" id="PTHR22604">
    <property type="entry name" value="OXIDOREDUCTASES"/>
    <property type="match status" value="1"/>
</dbReference>
<dbReference type="PANTHER" id="PTHR22604:SF105">
    <property type="entry name" value="TRANS-1,2-DIHYDROBENZENE-1,2-DIOL DEHYDROGENASE"/>
    <property type="match status" value="1"/>
</dbReference>
<evidence type="ECO:0000313" key="6">
    <source>
        <dbReference type="Proteomes" id="UP000644699"/>
    </source>
</evidence>
<dbReference type="Pfam" id="PF22725">
    <property type="entry name" value="GFO_IDH_MocA_C3"/>
    <property type="match status" value="1"/>
</dbReference>
<keyword evidence="6" id="KW-1185">Reference proteome</keyword>
<dbReference type="InterPro" id="IPR050984">
    <property type="entry name" value="Gfo/Idh/MocA_domain"/>
</dbReference>
<comment type="similarity">
    <text evidence="1">Belongs to the Gfo/Idh/MocA family.</text>
</comment>
<evidence type="ECO:0000313" key="5">
    <source>
        <dbReference type="EMBL" id="GGD86498.1"/>
    </source>
</evidence>